<evidence type="ECO:0000256" key="4">
    <source>
        <dbReference type="ARBA" id="ARBA00023163"/>
    </source>
</evidence>
<evidence type="ECO:0000256" key="3">
    <source>
        <dbReference type="ARBA" id="ARBA00023082"/>
    </source>
</evidence>
<organism evidence="7 8">
    <name type="scientific">Clostridium cochlearium</name>
    <dbReference type="NCBI Taxonomy" id="1494"/>
    <lineage>
        <taxon>Bacteria</taxon>
        <taxon>Bacillati</taxon>
        <taxon>Bacillota</taxon>
        <taxon>Clostridia</taxon>
        <taxon>Eubacteriales</taxon>
        <taxon>Clostridiaceae</taxon>
        <taxon>Clostridium</taxon>
    </lineage>
</organism>
<evidence type="ECO:0000256" key="2">
    <source>
        <dbReference type="ARBA" id="ARBA00023015"/>
    </source>
</evidence>
<dbReference type="InterPro" id="IPR039425">
    <property type="entry name" value="RNA_pol_sigma-70-like"/>
</dbReference>
<feature type="domain" description="RNA polymerase sigma factor 70 region 4 type 2" evidence="6">
    <location>
        <begin position="115"/>
        <end position="165"/>
    </location>
</feature>
<keyword evidence="4" id="KW-0804">Transcription</keyword>
<feature type="domain" description="RNA polymerase sigma-70 region 2" evidence="5">
    <location>
        <begin position="21"/>
        <end position="84"/>
    </location>
</feature>
<dbReference type="SUPFAM" id="SSF88946">
    <property type="entry name" value="Sigma2 domain of RNA polymerase sigma factors"/>
    <property type="match status" value="1"/>
</dbReference>
<dbReference type="InterPro" id="IPR013324">
    <property type="entry name" value="RNA_pol_sigma_r3/r4-like"/>
</dbReference>
<comment type="caution">
    <text evidence="7">The sequence shown here is derived from an EMBL/GenBank/DDBJ whole genome shotgun (WGS) entry which is preliminary data.</text>
</comment>
<dbReference type="InterPro" id="IPR013249">
    <property type="entry name" value="RNA_pol_sigma70_r4_t2"/>
</dbReference>
<reference evidence="7 8" key="1">
    <citation type="submission" date="2016-10" db="EMBL/GenBank/DDBJ databases">
        <authorList>
            <person name="Varghese N."/>
            <person name="Submissions S."/>
        </authorList>
    </citation>
    <scope>NUCLEOTIDE SEQUENCE [LARGE SCALE GENOMIC DNA]</scope>
    <source>
        <strain evidence="7 8">NLAE-zl-C224</strain>
    </source>
</reference>
<dbReference type="CDD" id="cd06171">
    <property type="entry name" value="Sigma70_r4"/>
    <property type="match status" value="1"/>
</dbReference>
<dbReference type="Gene3D" id="1.10.10.10">
    <property type="entry name" value="Winged helix-like DNA-binding domain superfamily/Winged helix DNA-binding domain"/>
    <property type="match status" value="1"/>
</dbReference>
<dbReference type="Pfam" id="PF08281">
    <property type="entry name" value="Sigma70_r4_2"/>
    <property type="match status" value="1"/>
</dbReference>
<evidence type="ECO:0000259" key="6">
    <source>
        <dbReference type="Pfam" id="PF08281"/>
    </source>
</evidence>
<keyword evidence="8" id="KW-1185">Reference proteome</keyword>
<dbReference type="EMBL" id="FNGL01000007">
    <property type="protein sequence ID" value="SDL10761.1"/>
    <property type="molecule type" value="Genomic_DNA"/>
</dbReference>
<dbReference type="RefSeq" id="WP_176760150.1">
    <property type="nucleotide sequence ID" value="NZ_FNGL01000007.1"/>
</dbReference>
<comment type="similarity">
    <text evidence="1">Belongs to the sigma-70 factor family. ECF subfamily.</text>
</comment>
<evidence type="ECO:0000256" key="1">
    <source>
        <dbReference type="ARBA" id="ARBA00010641"/>
    </source>
</evidence>
<dbReference type="SUPFAM" id="SSF88659">
    <property type="entry name" value="Sigma3 and sigma4 domains of RNA polymerase sigma factors"/>
    <property type="match status" value="1"/>
</dbReference>
<dbReference type="InterPro" id="IPR007627">
    <property type="entry name" value="RNA_pol_sigma70_r2"/>
</dbReference>
<dbReference type="Pfam" id="PF04542">
    <property type="entry name" value="Sigma70_r2"/>
    <property type="match status" value="1"/>
</dbReference>
<dbReference type="PANTHER" id="PTHR43133:SF51">
    <property type="entry name" value="RNA POLYMERASE SIGMA FACTOR"/>
    <property type="match status" value="1"/>
</dbReference>
<dbReference type="NCBIfam" id="TIGR02937">
    <property type="entry name" value="sigma70-ECF"/>
    <property type="match status" value="1"/>
</dbReference>
<dbReference type="InterPro" id="IPR036388">
    <property type="entry name" value="WH-like_DNA-bd_sf"/>
</dbReference>
<dbReference type="Proteomes" id="UP000198811">
    <property type="component" value="Unassembled WGS sequence"/>
</dbReference>
<keyword evidence="2" id="KW-0805">Transcription regulation</keyword>
<name>A0ABY0QKY1_CLOCO</name>
<keyword evidence="3" id="KW-0731">Sigma factor</keyword>
<gene>
    <name evidence="7" type="ORF">SAMN05216497_10758</name>
</gene>
<evidence type="ECO:0000313" key="7">
    <source>
        <dbReference type="EMBL" id="SDL10761.1"/>
    </source>
</evidence>
<evidence type="ECO:0000259" key="5">
    <source>
        <dbReference type="Pfam" id="PF04542"/>
    </source>
</evidence>
<protein>
    <submittedName>
        <fullName evidence="7">RNA polymerase sigma-70 factor, ECF subfamily</fullName>
    </submittedName>
</protein>
<dbReference type="PANTHER" id="PTHR43133">
    <property type="entry name" value="RNA POLYMERASE ECF-TYPE SIGMA FACTO"/>
    <property type="match status" value="1"/>
</dbReference>
<evidence type="ECO:0000313" key="8">
    <source>
        <dbReference type="Proteomes" id="UP000198811"/>
    </source>
</evidence>
<dbReference type="InterPro" id="IPR013325">
    <property type="entry name" value="RNA_pol_sigma_r2"/>
</dbReference>
<proteinExistence type="inferred from homology"/>
<dbReference type="InterPro" id="IPR014284">
    <property type="entry name" value="RNA_pol_sigma-70_dom"/>
</dbReference>
<accession>A0ABY0QKY1</accession>
<sequence>MEEKELIKDLKDGKEEAYYKLVNIYGNKLLRTCFLMLKDEKEAEDIVQDTFIKVFKYINGFKGNSSLYTWVYKIAQNIIKDKCKNDISTIPYEDYYTSEDNIEEIIINNNNKRILKEKLKEMGFIYKQVLVLFYFNDFSIKEISEILDEKEGTIKSKLSRGRKLLKTSLLEGGKLNEL</sequence>
<dbReference type="Gene3D" id="1.10.1740.10">
    <property type="match status" value="1"/>
</dbReference>